<keyword evidence="7" id="KW-0479">Metal-binding</keyword>
<dbReference type="Gene3D" id="3.90.870.10">
    <property type="entry name" value="DHBP synthase"/>
    <property type="match status" value="1"/>
</dbReference>
<dbReference type="FunFam" id="3.90.870.10:FF:000002">
    <property type="entry name" value="3,4-dihydroxy-2-butanone 4-phosphate synthase"/>
    <property type="match status" value="1"/>
</dbReference>
<evidence type="ECO:0000256" key="2">
    <source>
        <dbReference type="ARBA" id="ARBA00004904"/>
    </source>
</evidence>
<protein>
    <recommendedName>
        <fullName evidence="5">3,4-dihydroxy-2-butanone 4-phosphate synthase</fullName>
        <ecNumber evidence="4">4.1.99.12</ecNumber>
    </recommendedName>
</protein>
<organism evidence="14 15">
    <name type="scientific">Talaromyces amestolkiae</name>
    <dbReference type="NCBI Taxonomy" id="1196081"/>
    <lineage>
        <taxon>Eukaryota</taxon>
        <taxon>Fungi</taxon>
        <taxon>Dikarya</taxon>
        <taxon>Ascomycota</taxon>
        <taxon>Pezizomycotina</taxon>
        <taxon>Eurotiomycetes</taxon>
        <taxon>Eurotiomycetidae</taxon>
        <taxon>Eurotiales</taxon>
        <taxon>Trichocomaceae</taxon>
        <taxon>Talaromyces</taxon>
        <taxon>Talaromyces sect. Talaromyces</taxon>
    </lineage>
</organism>
<dbReference type="SUPFAM" id="SSF55821">
    <property type="entry name" value="YrdC/RibB"/>
    <property type="match status" value="1"/>
</dbReference>
<keyword evidence="6" id="KW-0686">Riboflavin biosynthesis</keyword>
<dbReference type="SUPFAM" id="SSF81383">
    <property type="entry name" value="F-box domain"/>
    <property type="match status" value="1"/>
</dbReference>
<dbReference type="InterPro" id="IPR039719">
    <property type="entry name" value="FBXO28"/>
</dbReference>
<accession>A0A364KZG9</accession>
<dbReference type="GeneID" id="63794166"/>
<sequence length="927" mass="104782">MDKLPVEILTKIIDSETKTLYYHTDQSVGNIDLNPREQVKLQLVSRKFFELSRDNLLWRLHCYESSGKANGNGFTPAHISGARPLSSITPLSTLGPRTLRTLIQPHPQNISGVNNSHDYALPSIGQRSRAAAEWDPSYETEDVDWYSEYIARNGPISFSWTQRPVTGGPNRMLRDAMGMGLLRDWSFAREDRVIAPLDDGTICVWDMNYSHSNSANSLKGKITGMSRPGVLMTDMSKRSDKTPPRSPPLEFLNVGECVSVDSMRRRAYIAVGNILNEVDLETLHVVHQQRYAWSIFALSQETDYSVPLTLATTLSLQIYDARLSSPEEEAEISLRSIPIVRSYSYSQTDNHLNAFEALVRIRKVRIMRRCFNLGLCRYYILRLRMLIPSFWQEDFLVFSVTTGALFPGYKLPFTLEVGKHTIVACGEYNGRGSLELYDLNFHGSDPQHEDSESHMQSARYQNRQSAASSKLLSVASHGARIVFSDSNGNVKWVERDGQTQVRHWNINTSRRQSRIASPGDVDESDQVRGLFFTSDTSMRNDVVRKILPTDANLNGDELLLWSGDRIGRLRFSNDSDEGTDDEMNDWMSLDGEEADITEKQARRQSKELEKRREQEYAQRIRRALERQADETEYGITNPGFIGSLYRTPAAIYSKRSLLNIHQRRYINKYLKIRKQRHIRSPWNNYTSIISIMPSFTEDNLTFDPVEDAVAAFRNGQFVIVLDSTDRENEGDLIIAADAVTESQMAFLVRYSSGYVCAPILPSHADKLLLPQMVINNADPLITAYTISIDSNDASVTTGISAYDRALTCRQLADPNIKAENFRRPGHILPLRAREGGVRERKGHTEAAIDLCRLAGRSLAGVIGELVEEGEVVDGVAEVRGNNGMMRRDACLKFGRRFGIKVTTIEDMVAYLEKVDPHGRFDFVNGKA</sequence>
<evidence type="ECO:0000256" key="13">
    <source>
        <dbReference type="SAM" id="Coils"/>
    </source>
</evidence>
<keyword evidence="15" id="KW-1185">Reference proteome</keyword>
<dbReference type="InterPro" id="IPR036047">
    <property type="entry name" value="F-box-like_dom_sf"/>
</dbReference>
<dbReference type="Proteomes" id="UP000249363">
    <property type="component" value="Unassembled WGS sequence"/>
</dbReference>
<comment type="pathway">
    <text evidence="2">Cofactor biosynthesis; riboflavin biosynthesis; 2-hydroxy-3-oxobutyl phosphate from D-ribulose 5-phosphate: step 1/1.</text>
</comment>
<dbReference type="EMBL" id="MIKG01000008">
    <property type="protein sequence ID" value="RAO68938.1"/>
    <property type="molecule type" value="Genomic_DNA"/>
</dbReference>
<keyword evidence="13" id="KW-0175">Coiled coil</keyword>
<evidence type="ECO:0000313" key="14">
    <source>
        <dbReference type="EMBL" id="RAO68938.1"/>
    </source>
</evidence>
<keyword evidence="8" id="KW-0460">Magnesium</keyword>
<comment type="caution">
    <text evidence="14">The sequence shown here is derived from an EMBL/GenBank/DDBJ whole genome shotgun (WGS) entry which is preliminary data.</text>
</comment>
<evidence type="ECO:0000256" key="9">
    <source>
        <dbReference type="ARBA" id="ARBA00023206"/>
    </source>
</evidence>
<evidence type="ECO:0000256" key="12">
    <source>
        <dbReference type="ARBA" id="ARBA00060730"/>
    </source>
</evidence>
<comment type="similarity">
    <text evidence="12">Belongs to the DHBP synthase family.</text>
</comment>
<feature type="coiled-coil region" evidence="13">
    <location>
        <begin position="589"/>
        <end position="618"/>
    </location>
</feature>
<dbReference type="GO" id="GO:0009231">
    <property type="term" value="P:riboflavin biosynthetic process"/>
    <property type="evidence" value="ECO:0007669"/>
    <property type="project" value="UniProtKB-UniPathway"/>
</dbReference>
<name>A0A364KZG9_TALAM</name>
<evidence type="ECO:0000256" key="3">
    <source>
        <dbReference type="ARBA" id="ARBA00011738"/>
    </source>
</evidence>
<dbReference type="AlphaFoldDB" id="A0A364KZG9"/>
<dbReference type="PANTHER" id="PTHR13252:SF9">
    <property type="entry name" value="F-BOX ONLY PROTEIN 28"/>
    <property type="match status" value="1"/>
</dbReference>
<dbReference type="GO" id="GO:0005829">
    <property type="term" value="C:cytosol"/>
    <property type="evidence" value="ECO:0007669"/>
    <property type="project" value="UniProtKB-ARBA"/>
</dbReference>
<evidence type="ECO:0000256" key="6">
    <source>
        <dbReference type="ARBA" id="ARBA00022619"/>
    </source>
</evidence>
<comment type="cofactor">
    <cofactor evidence="1">
        <name>Mg(2+)</name>
        <dbReference type="ChEBI" id="CHEBI:18420"/>
    </cofactor>
</comment>
<dbReference type="OrthoDB" id="539158at2759"/>
<reference evidence="14 15" key="1">
    <citation type="journal article" date="2017" name="Biotechnol. Biofuels">
        <title>Differential beta-glucosidase expression as a function of carbon source availability in Talaromyces amestolkiae: a genomic and proteomic approach.</title>
        <authorList>
            <person name="de Eugenio L.I."/>
            <person name="Mendez-Liter J.A."/>
            <person name="Nieto-Dominguez M."/>
            <person name="Alonso L."/>
            <person name="Gil-Munoz J."/>
            <person name="Barriuso J."/>
            <person name="Prieto A."/>
            <person name="Martinez M.J."/>
        </authorList>
    </citation>
    <scope>NUCLEOTIDE SEQUENCE [LARGE SCALE GENOMIC DNA]</scope>
    <source>
        <strain evidence="14 15">CIB</strain>
    </source>
</reference>
<evidence type="ECO:0000313" key="15">
    <source>
        <dbReference type="Proteomes" id="UP000249363"/>
    </source>
</evidence>
<dbReference type="STRING" id="1196081.A0A364KZG9"/>
<keyword evidence="9" id="KW-0318">Glutathionylation</keyword>
<dbReference type="RefSeq" id="XP_040733454.1">
    <property type="nucleotide sequence ID" value="XM_040877372.1"/>
</dbReference>
<dbReference type="InterPro" id="IPR017945">
    <property type="entry name" value="DHBP_synth_RibB-like_a/b_dom"/>
</dbReference>
<comment type="subunit">
    <text evidence="3">Homodimer.</text>
</comment>
<evidence type="ECO:0000256" key="10">
    <source>
        <dbReference type="ARBA" id="ARBA00023211"/>
    </source>
</evidence>
<evidence type="ECO:0000256" key="4">
    <source>
        <dbReference type="ARBA" id="ARBA00012153"/>
    </source>
</evidence>
<dbReference type="PANTHER" id="PTHR13252">
    <property type="entry name" value="F-BOX ONLY PROTEIN 28"/>
    <property type="match status" value="1"/>
</dbReference>
<keyword evidence="10" id="KW-0464">Manganese</keyword>
<dbReference type="GO" id="GO:0000209">
    <property type="term" value="P:protein polyubiquitination"/>
    <property type="evidence" value="ECO:0007669"/>
    <property type="project" value="TreeGrafter"/>
</dbReference>
<dbReference type="GO" id="GO:0008686">
    <property type="term" value="F:3,4-dihydroxy-2-butanone-4-phosphate synthase activity"/>
    <property type="evidence" value="ECO:0007669"/>
    <property type="project" value="UniProtKB-EC"/>
</dbReference>
<keyword evidence="11" id="KW-0456">Lyase</keyword>
<evidence type="ECO:0000256" key="1">
    <source>
        <dbReference type="ARBA" id="ARBA00001946"/>
    </source>
</evidence>
<evidence type="ECO:0000256" key="5">
    <source>
        <dbReference type="ARBA" id="ARBA00018836"/>
    </source>
</evidence>
<proteinExistence type="inferred from homology"/>
<dbReference type="Pfam" id="PF00926">
    <property type="entry name" value="DHBP_synthase"/>
    <property type="match status" value="1"/>
</dbReference>
<dbReference type="NCBIfam" id="TIGR00506">
    <property type="entry name" value="ribB"/>
    <property type="match status" value="1"/>
</dbReference>
<evidence type="ECO:0000256" key="8">
    <source>
        <dbReference type="ARBA" id="ARBA00022842"/>
    </source>
</evidence>
<dbReference type="EC" id="4.1.99.12" evidence="4"/>
<dbReference type="UniPathway" id="UPA00275"/>
<dbReference type="GO" id="GO:0046872">
    <property type="term" value="F:metal ion binding"/>
    <property type="evidence" value="ECO:0007669"/>
    <property type="project" value="UniProtKB-KW"/>
</dbReference>
<evidence type="ECO:0000256" key="11">
    <source>
        <dbReference type="ARBA" id="ARBA00023239"/>
    </source>
</evidence>
<dbReference type="InterPro" id="IPR000422">
    <property type="entry name" value="DHBP_synthase_RibB"/>
</dbReference>
<gene>
    <name evidence="14" type="ORF">BHQ10_004950</name>
</gene>
<evidence type="ECO:0000256" key="7">
    <source>
        <dbReference type="ARBA" id="ARBA00022723"/>
    </source>
</evidence>